<dbReference type="Pfam" id="PF00150">
    <property type="entry name" value="Cellulase"/>
    <property type="match status" value="1"/>
</dbReference>
<dbReference type="InterPro" id="IPR010431">
    <property type="entry name" value="Fascin"/>
</dbReference>
<dbReference type="GO" id="GO:0004553">
    <property type="term" value="F:hydrolase activity, hydrolyzing O-glycosyl compounds"/>
    <property type="evidence" value="ECO:0007669"/>
    <property type="project" value="InterPro"/>
</dbReference>
<name>A0A2K3PIJ2_TRIPR</name>
<dbReference type="STRING" id="57577.A0A2K3PIJ2"/>
<evidence type="ECO:0000313" key="7">
    <source>
        <dbReference type="Proteomes" id="UP000236291"/>
    </source>
</evidence>
<protein>
    <submittedName>
        <fullName evidence="6">Glucan 1,3-beta-glucosidase</fullName>
    </submittedName>
</protein>
<evidence type="ECO:0000256" key="2">
    <source>
        <dbReference type="ARBA" id="ARBA00022801"/>
    </source>
</evidence>
<dbReference type="Gene3D" id="3.20.20.80">
    <property type="entry name" value="Glycosidases"/>
    <property type="match status" value="1"/>
</dbReference>
<dbReference type="PANTHER" id="PTHR10551:SF37">
    <property type="entry name" value="GLYCOSIDE HYDROLASE FAMILY 5 PROTEIN"/>
    <property type="match status" value="1"/>
</dbReference>
<dbReference type="InterPro" id="IPR017853">
    <property type="entry name" value="GH"/>
</dbReference>
<gene>
    <name evidence="6" type="ORF">L195_g011781</name>
</gene>
<evidence type="ECO:0000256" key="1">
    <source>
        <dbReference type="ARBA" id="ARBA00005641"/>
    </source>
</evidence>
<reference evidence="6 7" key="2">
    <citation type="journal article" date="2017" name="Front. Plant Sci.">
        <title>Gene Classification and Mining of Molecular Markers Useful in Red Clover (Trifolium pratense) Breeding.</title>
        <authorList>
            <person name="Istvanek J."/>
            <person name="Dluhosova J."/>
            <person name="Dluhos P."/>
            <person name="Patkova L."/>
            <person name="Nedelnik J."/>
            <person name="Repkova J."/>
        </authorList>
    </citation>
    <scope>NUCLEOTIDE SEQUENCE [LARGE SCALE GENOMIC DNA]</scope>
    <source>
        <strain evidence="7">cv. Tatra</strain>
        <tissue evidence="6">Young leaves</tissue>
    </source>
</reference>
<dbReference type="Proteomes" id="UP000236291">
    <property type="component" value="Unassembled WGS sequence"/>
</dbReference>
<dbReference type="AlphaFoldDB" id="A0A2K3PIJ2"/>
<comment type="caution">
    <text evidence="6">The sequence shown here is derived from an EMBL/GenBank/DDBJ whole genome shotgun (WGS) entry which is preliminary data.</text>
</comment>
<keyword evidence="2 4" id="KW-0378">Hydrolase</keyword>
<evidence type="ECO:0000313" key="6">
    <source>
        <dbReference type="EMBL" id="PNY15091.1"/>
    </source>
</evidence>
<sequence>RNHGIKVIVDLHALEASQNGNDHSGTRDGFIEWGDSYIPQTVSVIDFLAKRYGNKPSLGGIELMNEPQGVNLDSLKKYYKAAYDVVRQYNPNAYVIMSNPLDADSKVLLSFVSGFTKVVLDVHYYNLFSDKFTNMNVQQNIDYIYNERASDLSGVSSSNALSFVGEWVDEWLVQGASKQDYQRYGQAQLDVYSRATFGWAYWSYKCQYNHWSLKWMIENGYIKL</sequence>
<evidence type="ECO:0000256" key="4">
    <source>
        <dbReference type="RuleBase" id="RU361153"/>
    </source>
</evidence>
<organism evidence="6 7">
    <name type="scientific">Trifolium pratense</name>
    <name type="common">Red clover</name>
    <dbReference type="NCBI Taxonomy" id="57577"/>
    <lineage>
        <taxon>Eukaryota</taxon>
        <taxon>Viridiplantae</taxon>
        <taxon>Streptophyta</taxon>
        <taxon>Embryophyta</taxon>
        <taxon>Tracheophyta</taxon>
        <taxon>Spermatophyta</taxon>
        <taxon>Magnoliopsida</taxon>
        <taxon>eudicotyledons</taxon>
        <taxon>Gunneridae</taxon>
        <taxon>Pentapetalae</taxon>
        <taxon>rosids</taxon>
        <taxon>fabids</taxon>
        <taxon>Fabales</taxon>
        <taxon>Fabaceae</taxon>
        <taxon>Papilionoideae</taxon>
        <taxon>50 kb inversion clade</taxon>
        <taxon>NPAAA clade</taxon>
        <taxon>Hologalegina</taxon>
        <taxon>IRL clade</taxon>
        <taxon>Trifolieae</taxon>
        <taxon>Trifolium</taxon>
    </lineage>
</organism>
<dbReference type="InterPro" id="IPR001547">
    <property type="entry name" value="Glyco_hydro_5"/>
</dbReference>
<feature type="non-terminal residue" evidence="6">
    <location>
        <position position="1"/>
    </location>
</feature>
<dbReference type="SUPFAM" id="SSF51445">
    <property type="entry name" value="(Trans)glycosidases"/>
    <property type="match status" value="1"/>
</dbReference>
<evidence type="ECO:0000259" key="5">
    <source>
        <dbReference type="Pfam" id="PF00150"/>
    </source>
</evidence>
<dbReference type="GO" id="GO:0000272">
    <property type="term" value="P:polysaccharide catabolic process"/>
    <property type="evidence" value="ECO:0007669"/>
    <property type="project" value="InterPro"/>
</dbReference>
<reference evidence="6 7" key="1">
    <citation type="journal article" date="2014" name="Am. J. Bot.">
        <title>Genome assembly and annotation for red clover (Trifolium pratense; Fabaceae).</title>
        <authorList>
            <person name="Istvanek J."/>
            <person name="Jaros M."/>
            <person name="Krenek A."/>
            <person name="Repkova J."/>
        </authorList>
    </citation>
    <scope>NUCLEOTIDE SEQUENCE [LARGE SCALE GENOMIC DNA]</scope>
    <source>
        <strain evidence="7">cv. Tatra</strain>
        <tissue evidence="6">Young leaves</tissue>
    </source>
</reference>
<dbReference type="GO" id="GO:0051015">
    <property type="term" value="F:actin filament binding"/>
    <property type="evidence" value="ECO:0007669"/>
    <property type="project" value="InterPro"/>
</dbReference>
<comment type="similarity">
    <text evidence="1 4">Belongs to the glycosyl hydrolase 5 (cellulase A) family.</text>
</comment>
<dbReference type="GO" id="GO:0005737">
    <property type="term" value="C:cytoplasm"/>
    <property type="evidence" value="ECO:0007669"/>
    <property type="project" value="TreeGrafter"/>
</dbReference>
<dbReference type="EMBL" id="ASHM01007384">
    <property type="protein sequence ID" value="PNY15091.1"/>
    <property type="molecule type" value="Genomic_DNA"/>
</dbReference>
<dbReference type="GO" id="GO:0051017">
    <property type="term" value="P:actin filament bundle assembly"/>
    <property type="evidence" value="ECO:0007669"/>
    <property type="project" value="TreeGrafter"/>
</dbReference>
<dbReference type="GO" id="GO:0015629">
    <property type="term" value="C:actin cytoskeleton"/>
    <property type="evidence" value="ECO:0007669"/>
    <property type="project" value="TreeGrafter"/>
</dbReference>
<accession>A0A2K3PIJ2</accession>
<feature type="domain" description="Glycoside hydrolase family 5" evidence="5">
    <location>
        <begin position="2"/>
        <end position="205"/>
    </location>
</feature>
<dbReference type="PANTHER" id="PTHR10551">
    <property type="entry name" value="FASCIN"/>
    <property type="match status" value="1"/>
</dbReference>
<keyword evidence="3 4" id="KW-0326">Glycosidase</keyword>
<dbReference type="GO" id="GO:0007163">
    <property type="term" value="P:establishment or maintenance of cell polarity"/>
    <property type="evidence" value="ECO:0007669"/>
    <property type="project" value="TreeGrafter"/>
</dbReference>
<dbReference type="GO" id="GO:0016477">
    <property type="term" value="P:cell migration"/>
    <property type="evidence" value="ECO:0007669"/>
    <property type="project" value="TreeGrafter"/>
</dbReference>
<proteinExistence type="inferred from homology"/>
<evidence type="ECO:0000256" key="3">
    <source>
        <dbReference type="ARBA" id="ARBA00023295"/>
    </source>
</evidence>